<sequence length="257" mass="27793">MNLLQGQVNREAGMPAQSDGKLTMREKVALGVMIFCGSGIVVTVVSAVWAGTYASSLDNRYLVLTIVSALIPMFGAGAGVAIAFYLLHENNPVATNATWELMRRLGDDRLRAISTGDVGTPVIEAISVAAGQEATIPFADVKAKLIGRVSRIPVWDTNRVVRYVIHESMIYKYWAEKPTFPPDPTLSDFLSFAVQGRAMRTIVSAIAWIPPDGTLAVARERMASVPDCQDVFVTADGQATQPVLQWITNADIAKAKL</sequence>
<dbReference type="EMBL" id="JRPN01000018">
    <property type="protein sequence ID" value="KGT77576.1"/>
    <property type="molecule type" value="Genomic_DNA"/>
</dbReference>
<proteinExistence type="predicted"/>
<evidence type="ECO:0000256" key="1">
    <source>
        <dbReference type="SAM" id="Phobius"/>
    </source>
</evidence>
<dbReference type="Proteomes" id="UP000030377">
    <property type="component" value="Unassembled WGS sequence"/>
</dbReference>
<keyword evidence="1" id="KW-0472">Membrane</keyword>
<feature type="transmembrane region" description="Helical" evidence="1">
    <location>
        <begin position="61"/>
        <end position="87"/>
    </location>
</feature>
<protein>
    <submittedName>
        <fullName evidence="2">Uncharacterized protein</fullName>
    </submittedName>
</protein>
<name>A0A0A3XWP4_BRAJP</name>
<keyword evidence="1" id="KW-1133">Transmembrane helix</keyword>
<organism evidence="2 3">
    <name type="scientific">Bradyrhizobium japonicum</name>
    <dbReference type="NCBI Taxonomy" id="375"/>
    <lineage>
        <taxon>Bacteria</taxon>
        <taxon>Pseudomonadati</taxon>
        <taxon>Pseudomonadota</taxon>
        <taxon>Alphaproteobacteria</taxon>
        <taxon>Hyphomicrobiales</taxon>
        <taxon>Nitrobacteraceae</taxon>
        <taxon>Bradyrhizobium</taxon>
    </lineage>
</organism>
<feature type="transmembrane region" description="Helical" evidence="1">
    <location>
        <begin position="28"/>
        <end position="49"/>
    </location>
</feature>
<dbReference type="AlphaFoldDB" id="A0A0A3XWP4"/>
<reference evidence="2 3" key="1">
    <citation type="submission" date="2014-09" db="EMBL/GenBank/DDBJ databases">
        <title>Draft genome of Bradyrhizobium japonicum Is-34.</title>
        <authorList>
            <person name="Tsurumaru H."/>
            <person name="Yamakawa T."/>
            <person name="Hashimoto S."/>
            <person name="Okizaki K."/>
            <person name="Kanesaki Y."/>
            <person name="Yoshikawa H."/>
            <person name="Yajima S."/>
        </authorList>
    </citation>
    <scope>NUCLEOTIDE SEQUENCE [LARGE SCALE GENOMIC DNA]</scope>
    <source>
        <strain evidence="2 3">Is-34</strain>
    </source>
</reference>
<comment type="caution">
    <text evidence="2">The sequence shown here is derived from an EMBL/GenBank/DDBJ whole genome shotgun (WGS) entry which is preliminary data.</text>
</comment>
<evidence type="ECO:0000313" key="2">
    <source>
        <dbReference type="EMBL" id="KGT77576.1"/>
    </source>
</evidence>
<evidence type="ECO:0000313" key="3">
    <source>
        <dbReference type="Proteomes" id="UP000030377"/>
    </source>
</evidence>
<accession>A0A0A3XWP4</accession>
<keyword evidence="1" id="KW-0812">Transmembrane</keyword>
<gene>
    <name evidence="2" type="ORF">MA20_23710</name>
</gene>